<feature type="chain" id="PRO_5045438635" evidence="2">
    <location>
        <begin position="22"/>
        <end position="374"/>
    </location>
</feature>
<feature type="compositionally biased region" description="Pro residues" evidence="1">
    <location>
        <begin position="334"/>
        <end position="360"/>
    </location>
</feature>
<dbReference type="Proteomes" id="UP001437256">
    <property type="component" value="Unassembled WGS sequence"/>
</dbReference>
<evidence type="ECO:0000313" key="4">
    <source>
        <dbReference type="Proteomes" id="UP001437256"/>
    </source>
</evidence>
<keyword evidence="4" id="KW-1185">Reference proteome</keyword>
<feature type="compositionally biased region" description="Pro residues" evidence="1">
    <location>
        <begin position="168"/>
        <end position="186"/>
    </location>
</feature>
<reference evidence="3 4" key="1">
    <citation type="submission" date="2024-05" db="EMBL/GenBank/DDBJ databases">
        <title>A draft genome resource for the thread blight pathogen Marasmius tenuissimus strain MS-2.</title>
        <authorList>
            <person name="Yulfo-Soto G.E."/>
            <person name="Baruah I.K."/>
            <person name="Amoako-Attah I."/>
            <person name="Bukari Y."/>
            <person name="Meinhardt L.W."/>
            <person name="Bailey B.A."/>
            <person name="Cohen S.P."/>
        </authorList>
    </citation>
    <scope>NUCLEOTIDE SEQUENCE [LARGE SCALE GENOMIC DNA]</scope>
    <source>
        <strain evidence="3 4">MS-2</strain>
    </source>
</reference>
<feature type="compositionally biased region" description="Gly residues" evidence="1">
    <location>
        <begin position="316"/>
        <end position="331"/>
    </location>
</feature>
<evidence type="ECO:0000313" key="3">
    <source>
        <dbReference type="EMBL" id="KAL0058205.1"/>
    </source>
</evidence>
<sequence>MAKVSLNLGLVFAFLALQVGAAPLHRRQTGSAECNAARLQTVSGLTATTKAVDQLASASTNDEITSSAVAQAKEGLSDAQEGINTIAQALSSGQDASADARTQVGDGLESAQSALQAIQSTDPAVASGVQDAMAQLAKTAQAGEQVVSLCGGGGAASLGPQGPGGAAAPPPPPAGSAPRPPPPAPPAGGRGKRQIGSAECNAARLQTVSGLTATTKAVDQLASASANDEITSSAVAQAKEGLSDAQGGIQTIAQAIVSGQDAPADARTQVSDGLESAQSALQAIQSTDPAVTSGVQDAMAQLAKTAQAGKQVVSSCGGGGAASLGRRGPGGAAAPPPPPAGSAPPPPPAGSAPPPPPAPPAGGAIGKGKRHDSE</sequence>
<evidence type="ECO:0000256" key="1">
    <source>
        <dbReference type="SAM" id="MobiDB-lite"/>
    </source>
</evidence>
<evidence type="ECO:0000256" key="2">
    <source>
        <dbReference type="SAM" id="SignalP"/>
    </source>
</evidence>
<keyword evidence="2" id="KW-0732">Signal</keyword>
<comment type="caution">
    <text evidence="3">The sequence shown here is derived from an EMBL/GenBank/DDBJ whole genome shotgun (WGS) entry which is preliminary data.</text>
</comment>
<feature type="region of interest" description="Disordered" evidence="1">
    <location>
        <begin position="312"/>
        <end position="374"/>
    </location>
</feature>
<dbReference type="EMBL" id="JBBXMP010000348">
    <property type="protein sequence ID" value="KAL0058205.1"/>
    <property type="molecule type" value="Genomic_DNA"/>
</dbReference>
<feature type="region of interest" description="Disordered" evidence="1">
    <location>
        <begin position="158"/>
        <end position="195"/>
    </location>
</feature>
<name>A0ABR2ZAA2_9AGAR</name>
<protein>
    <submittedName>
        <fullName evidence="3">Uncharacterized protein</fullName>
    </submittedName>
</protein>
<organism evidence="3 4">
    <name type="scientific">Marasmius tenuissimus</name>
    <dbReference type="NCBI Taxonomy" id="585030"/>
    <lineage>
        <taxon>Eukaryota</taxon>
        <taxon>Fungi</taxon>
        <taxon>Dikarya</taxon>
        <taxon>Basidiomycota</taxon>
        <taxon>Agaricomycotina</taxon>
        <taxon>Agaricomycetes</taxon>
        <taxon>Agaricomycetidae</taxon>
        <taxon>Agaricales</taxon>
        <taxon>Marasmiineae</taxon>
        <taxon>Marasmiaceae</taxon>
        <taxon>Marasmius</taxon>
    </lineage>
</organism>
<feature type="signal peptide" evidence="2">
    <location>
        <begin position="1"/>
        <end position="21"/>
    </location>
</feature>
<proteinExistence type="predicted"/>
<gene>
    <name evidence="3" type="ORF">AAF712_015121</name>
</gene>
<accession>A0ABR2ZAA2</accession>